<sequence length="25" mass="2313">MVRTPVLAALAAAVALPLAPGAAPA</sequence>
<dbReference type="EMBL" id="CADCVO010000063">
    <property type="protein sequence ID" value="CAA9470530.1"/>
    <property type="molecule type" value="Genomic_DNA"/>
</dbReference>
<organism evidence="1">
    <name type="scientific">uncultured Solirubrobacteraceae bacterium</name>
    <dbReference type="NCBI Taxonomy" id="1162706"/>
    <lineage>
        <taxon>Bacteria</taxon>
        <taxon>Bacillati</taxon>
        <taxon>Actinomycetota</taxon>
        <taxon>Thermoleophilia</taxon>
        <taxon>Solirubrobacterales</taxon>
        <taxon>Solirubrobacteraceae</taxon>
        <taxon>environmental samples</taxon>
    </lineage>
</organism>
<feature type="non-terminal residue" evidence="1">
    <location>
        <position position="25"/>
    </location>
</feature>
<dbReference type="AlphaFoldDB" id="A0A6J4RED9"/>
<name>A0A6J4RED9_9ACTN</name>
<protein>
    <submittedName>
        <fullName evidence="1">Uncharacterized protein</fullName>
    </submittedName>
</protein>
<accession>A0A6J4RED9</accession>
<proteinExistence type="predicted"/>
<gene>
    <name evidence="1" type="ORF">AVDCRST_MAG13-428</name>
</gene>
<reference evidence="1" key="1">
    <citation type="submission" date="2020-02" db="EMBL/GenBank/DDBJ databases">
        <authorList>
            <person name="Meier V. D."/>
        </authorList>
    </citation>
    <scope>NUCLEOTIDE SEQUENCE</scope>
    <source>
        <strain evidence="1">AVDCRST_MAG13</strain>
    </source>
</reference>
<evidence type="ECO:0000313" key="1">
    <source>
        <dbReference type="EMBL" id="CAA9470530.1"/>
    </source>
</evidence>